<evidence type="ECO:0000256" key="1">
    <source>
        <dbReference type="SAM" id="MobiDB-lite"/>
    </source>
</evidence>
<gene>
    <name evidence="2" type="ORF">CALCODRAFT_544010</name>
</gene>
<feature type="compositionally biased region" description="Polar residues" evidence="1">
    <location>
        <begin position="192"/>
        <end position="205"/>
    </location>
</feature>
<feature type="region of interest" description="Disordered" evidence="1">
    <location>
        <begin position="115"/>
        <end position="224"/>
    </location>
</feature>
<feature type="compositionally biased region" description="Low complexity" evidence="1">
    <location>
        <begin position="169"/>
        <end position="180"/>
    </location>
</feature>
<dbReference type="AlphaFoldDB" id="A0A165F7N1"/>
<dbReference type="EMBL" id="KV423979">
    <property type="protein sequence ID" value="KZT56345.1"/>
    <property type="molecule type" value="Genomic_DNA"/>
</dbReference>
<protein>
    <submittedName>
        <fullName evidence="2">Uncharacterized protein</fullName>
    </submittedName>
</protein>
<evidence type="ECO:0000313" key="3">
    <source>
        <dbReference type="Proteomes" id="UP000076842"/>
    </source>
</evidence>
<sequence>MPKKKGGGGILSTWSAREFNIPKDKERVIGPNTDLAAHGRASPERAMDDLVRGELNVVSESSSVEQRYHPTKLALRLWKSSVTSIVTTTVDAASSAAPDASIASNTVDTASSAVSVGQRYHPTDSDFASRLRSGPDASIASTPASAASSAVPVGQRYHPTTADRLRIGPDTTTVSTPTSDFASSADAEHNHPSTPQISIQPSANTEEAEGQSSPPSLAAPASNSAVVVENDNIVVGAVVDPELAHGGASTDPTEPDFDPPAYEDRDTPQGAGAYESRVSTPVLETLRLEDDTDHDEPLPAYRRSPKPLLPPLYSPPRKRRAAAAVPAAAVPAAAVPAAAGPAAAVPAPPQRSIADMSFEELELMIKENSRKKFNTCMAKYHMQPLASVNQNANIASSSRIVAGRA</sequence>
<reference evidence="2 3" key="1">
    <citation type="journal article" date="2016" name="Mol. Biol. Evol.">
        <title>Comparative Genomics of Early-Diverging Mushroom-Forming Fungi Provides Insights into the Origins of Lignocellulose Decay Capabilities.</title>
        <authorList>
            <person name="Nagy L.G."/>
            <person name="Riley R."/>
            <person name="Tritt A."/>
            <person name="Adam C."/>
            <person name="Daum C."/>
            <person name="Floudas D."/>
            <person name="Sun H."/>
            <person name="Yadav J.S."/>
            <person name="Pangilinan J."/>
            <person name="Larsson K.H."/>
            <person name="Matsuura K."/>
            <person name="Barry K."/>
            <person name="Labutti K."/>
            <person name="Kuo R."/>
            <person name="Ohm R.A."/>
            <person name="Bhattacharya S.S."/>
            <person name="Shirouzu T."/>
            <person name="Yoshinaga Y."/>
            <person name="Martin F.M."/>
            <person name="Grigoriev I.V."/>
            <person name="Hibbett D.S."/>
        </authorList>
    </citation>
    <scope>NUCLEOTIDE SEQUENCE [LARGE SCALE GENOMIC DNA]</scope>
    <source>
        <strain evidence="2 3">HHB12733</strain>
    </source>
</reference>
<dbReference type="InParanoid" id="A0A165F7N1"/>
<feature type="region of interest" description="Disordered" evidence="1">
    <location>
        <begin position="243"/>
        <end position="311"/>
    </location>
</feature>
<feature type="compositionally biased region" description="Low complexity" evidence="1">
    <location>
        <begin position="137"/>
        <end position="150"/>
    </location>
</feature>
<feature type="compositionally biased region" description="Low complexity" evidence="1">
    <location>
        <begin position="212"/>
        <end position="224"/>
    </location>
</feature>
<accession>A0A165F7N1</accession>
<organism evidence="2 3">
    <name type="scientific">Calocera cornea HHB12733</name>
    <dbReference type="NCBI Taxonomy" id="1353952"/>
    <lineage>
        <taxon>Eukaryota</taxon>
        <taxon>Fungi</taxon>
        <taxon>Dikarya</taxon>
        <taxon>Basidiomycota</taxon>
        <taxon>Agaricomycotina</taxon>
        <taxon>Dacrymycetes</taxon>
        <taxon>Dacrymycetales</taxon>
        <taxon>Dacrymycetaceae</taxon>
        <taxon>Calocera</taxon>
    </lineage>
</organism>
<evidence type="ECO:0000313" key="2">
    <source>
        <dbReference type="EMBL" id="KZT56345.1"/>
    </source>
</evidence>
<name>A0A165F7N1_9BASI</name>
<proteinExistence type="predicted"/>
<keyword evidence="3" id="KW-1185">Reference proteome</keyword>
<dbReference type="Proteomes" id="UP000076842">
    <property type="component" value="Unassembled WGS sequence"/>
</dbReference>